<evidence type="ECO:0000256" key="1">
    <source>
        <dbReference type="ARBA" id="ARBA00010476"/>
    </source>
</evidence>
<reference evidence="5" key="1">
    <citation type="journal article" date="2016" name="Proc. Natl. Acad. Sci. U.S.A.">
        <title>Lipid metabolic changes in an early divergent fungus govern the establishment of a mutualistic symbiosis with endobacteria.</title>
        <authorList>
            <person name="Lastovetsky O.A."/>
            <person name="Gaspar M.L."/>
            <person name="Mondo S.J."/>
            <person name="LaButti K.M."/>
            <person name="Sandor L."/>
            <person name="Grigoriev I.V."/>
            <person name="Henry S.A."/>
            <person name="Pawlowska T.E."/>
        </authorList>
    </citation>
    <scope>NUCLEOTIDE SEQUENCE [LARGE SCALE GENOMIC DNA]</scope>
    <source>
        <strain evidence="5">ATCC 52814</strain>
    </source>
</reference>
<feature type="coiled-coil region" evidence="3">
    <location>
        <begin position="129"/>
        <end position="160"/>
    </location>
</feature>
<proteinExistence type="inferred from homology"/>
<organism evidence="5">
    <name type="scientific">Rhizopus microsporus var. microsporus</name>
    <dbReference type="NCBI Taxonomy" id="86635"/>
    <lineage>
        <taxon>Eukaryota</taxon>
        <taxon>Fungi</taxon>
        <taxon>Fungi incertae sedis</taxon>
        <taxon>Mucoromycota</taxon>
        <taxon>Mucoromycotina</taxon>
        <taxon>Mucoromycetes</taxon>
        <taxon>Mucorales</taxon>
        <taxon>Mucorineae</taxon>
        <taxon>Rhizopodaceae</taxon>
        <taxon>Rhizopus</taxon>
    </lineage>
</organism>
<dbReference type="Proteomes" id="UP000242414">
    <property type="component" value="Unassembled WGS sequence"/>
</dbReference>
<evidence type="ECO:0000256" key="3">
    <source>
        <dbReference type="SAM" id="Coils"/>
    </source>
</evidence>
<dbReference type="GO" id="GO:0005739">
    <property type="term" value="C:mitochondrion"/>
    <property type="evidence" value="ECO:0007669"/>
    <property type="project" value="TreeGrafter"/>
</dbReference>
<comment type="similarity">
    <text evidence="1">Belongs to the HscB family.</text>
</comment>
<feature type="domain" description="Co-chaperone HscB C-terminal oligomerisation" evidence="4">
    <location>
        <begin position="129"/>
        <end position="200"/>
    </location>
</feature>
<dbReference type="GO" id="GO:0044571">
    <property type="term" value="P:[2Fe-2S] cluster assembly"/>
    <property type="evidence" value="ECO:0007669"/>
    <property type="project" value="InterPro"/>
</dbReference>
<dbReference type="Gene3D" id="1.10.287.110">
    <property type="entry name" value="DnaJ domain"/>
    <property type="match status" value="1"/>
</dbReference>
<name>A0A1X0R7Y7_RHIZD</name>
<evidence type="ECO:0000313" key="5">
    <source>
        <dbReference type="EMBL" id="ORE08145.1"/>
    </source>
</evidence>
<dbReference type="GO" id="GO:0051259">
    <property type="term" value="P:protein complex oligomerization"/>
    <property type="evidence" value="ECO:0007669"/>
    <property type="project" value="InterPro"/>
</dbReference>
<dbReference type="GO" id="GO:0001671">
    <property type="term" value="F:ATPase activator activity"/>
    <property type="evidence" value="ECO:0007669"/>
    <property type="project" value="InterPro"/>
</dbReference>
<dbReference type="InterPro" id="IPR004640">
    <property type="entry name" value="HscB"/>
</dbReference>
<dbReference type="Gene3D" id="1.20.1280.20">
    <property type="entry name" value="HscB, C-terminal domain"/>
    <property type="match status" value="1"/>
</dbReference>
<sequence length="202" mass="23744">MSQNKTCWQCQATNKPTALFCENKVCNVIQPIPPELNFFHLFEAGNGDTKQEPTFDIDLKALRRRFLLLQQKAHPDSYSNSHKREHEYAQLQSSVINKAYNTLKNPLTRAKYILQQQGQKIEEHDSLENPELLMEVMELREELEEASSKEELEAIKQKNDEKYKETVQKLKEAFDKKDYMHAKELTIELQYWSSIQTAIHDK</sequence>
<keyword evidence="3" id="KW-0175">Coiled coil</keyword>
<dbReference type="VEuPathDB" id="FungiDB:BCV72DRAFT_304040"/>
<dbReference type="SUPFAM" id="SSF46565">
    <property type="entry name" value="Chaperone J-domain"/>
    <property type="match status" value="1"/>
</dbReference>
<dbReference type="SUPFAM" id="SSF47144">
    <property type="entry name" value="HSC20 (HSCB), C-terminal oligomerisation domain"/>
    <property type="match status" value="1"/>
</dbReference>
<dbReference type="PANTHER" id="PTHR14021">
    <property type="entry name" value="IRON-SULFUR CLUSTER CO-CHAPERONE PROTEIN HSCB"/>
    <property type="match status" value="1"/>
</dbReference>
<accession>A0A1X0R7Y7</accession>
<protein>
    <submittedName>
        <fullName evidence="5">Co-chaperone Hsc20</fullName>
    </submittedName>
</protein>
<dbReference type="PANTHER" id="PTHR14021:SF15">
    <property type="entry name" value="IRON-SULFUR CLUSTER CO-CHAPERONE PROTEIN HSCB"/>
    <property type="match status" value="1"/>
</dbReference>
<dbReference type="InterPro" id="IPR036869">
    <property type="entry name" value="J_dom_sf"/>
</dbReference>
<dbReference type="InterPro" id="IPR009073">
    <property type="entry name" value="HscB_oligo_C"/>
</dbReference>
<dbReference type="InterPro" id="IPR036386">
    <property type="entry name" value="HscB_C_sf"/>
</dbReference>
<dbReference type="Pfam" id="PF07743">
    <property type="entry name" value="HSCB_C"/>
    <property type="match status" value="1"/>
</dbReference>
<keyword evidence="2" id="KW-0143">Chaperone</keyword>
<dbReference type="NCBIfam" id="TIGR00714">
    <property type="entry name" value="hscB"/>
    <property type="match status" value="1"/>
</dbReference>
<gene>
    <name evidence="5" type="ORF">BCV72DRAFT_304040</name>
</gene>
<evidence type="ECO:0000256" key="2">
    <source>
        <dbReference type="ARBA" id="ARBA00023186"/>
    </source>
</evidence>
<evidence type="ECO:0000259" key="4">
    <source>
        <dbReference type="Pfam" id="PF07743"/>
    </source>
</evidence>
<dbReference type="EMBL" id="KV921893">
    <property type="protein sequence ID" value="ORE08145.1"/>
    <property type="molecule type" value="Genomic_DNA"/>
</dbReference>
<dbReference type="OrthoDB" id="448954at2759"/>
<dbReference type="AlphaFoldDB" id="A0A1X0R7Y7"/>
<dbReference type="GO" id="GO:0051087">
    <property type="term" value="F:protein-folding chaperone binding"/>
    <property type="evidence" value="ECO:0007669"/>
    <property type="project" value="InterPro"/>
</dbReference>